<dbReference type="EMBL" id="JAESDN010000002">
    <property type="protein sequence ID" value="KAG7055730.1"/>
    <property type="molecule type" value="Genomic_DNA"/>
</dbReference>
<dbReference type="Proteomes" id="UP000699042">
    <property type="component" value="Unassembled WGS sequence"/>
</dbReference>
<keyword evidence="1" id="KW-0812">Transmembrane</keyword>
<reference evidence="2" key="1">
    <citation type="submission" date="2021-05" db="EMBL/GenBank/DDBJ databases">
        <title>Comparative genomics of three Colletotrichum scovillei strains and genetic complementation revealed genes involved fungal growth and virulence on chili pepper.</title>
        <authorList>
            <person name="Hsieh D.-K."/>
            <person name="Chuang S.-C."/>
            <person name="Chen C.-Y."/>
            <person name="Chao Y.-T."/>
            <person name="Lu M.-Y.J."/>
            <person name="Lee M.-H."/>
            <person name="Shih M.-C."/>
        </authorList>
    </citation>
    <scope>NUCLEOTIDE SEQUENCE</scope>
    <source>
        <strain evidence="2">Coll-153</strain>
    </source>
</reference>
<keyword evidence="1" id="KW-1133">Transmembrane helix</keyword>
<name>A0A9P7RED0_9PEZI</name>
<sequence>IDTSEIGQFTFGTNFLDVPVVWHLLIFLVGILPHYIGIRNRDPSNEITDNVKDLVSTTTTGQVENLSTPVGIVLVINGMLGTKFPKKIEFLL</sequence>
<dbReference type="AlphaFoldDB" id="A0A9P7RED0"/>
<comment type="caution">
    <text evidence="2">The sequence shown here is derived from an EMBL/GenBank/DDBJ whole genome shotgun (WGS) entry which is preliminary data.</text>
</comment>
<evidence type="ECO:0000313" key="2">
    <source>
        <dbReference type="EMBL" id="KAG7055730.1"/>
    </source>
</evidence>
<accession>A0A9P7RED0</accession>
<gene>
    <name evidence="2" type="ORF">JMJ77_008182</name>
</gene>
<keyword evidence="1" id="KW-0472">Membrane</keyword>
<feature type="transmembrane region" description="Helical" evidence="1">
    <location>
        <begin position="20"/>
        <end position="38"/>
    </location>
</feature>
<organism evidence="2 3">
    <name type="scientific">Colletotrichum scovillei</name>
    <dbReference type="NCBI Taxonomy" id="1209932"/>
    <lineage>
        <taxon>Eukaryota</taxon>
        <taxon>Fungi</taxon>
        <taxon>Dikarya</taxon>
        <taxon>Ascomycota</taxon>
        <taxon>Pezizomycotina</taxon>
        <taxon>Sordariomycetes</taxon>
        <taxon>Hypocreomycetidae</taxon>
        <taxon>Glomerellales</taxon>
        <taxon>Glomerellaceae</taxon>
        <taxon>Colletotrichum</taxon>
        <taxon>Colletotrichum acutatum species complex</taxon>
    </lineage>
</organism>
<evidence type="ECO:0000313" key="3">
    <source>
        <dbReference type="Proteomes" id="UP000699042"/>
    </source>
</evidence>
<keyword evidence="3" id="KW-1185">Reference proteome</keyword>
<evidence type="ECO:0000256" key="1">
    <source>
        <dbReference type="SAM" id="Phobius"/>
    </source>
</evidence>
<feature type="non-terminal residue" evidence="2">
    <location>
        <position position="92"/>
    </location>
</feature>
<proteinExistence type="predicted"/>
<protein>
    <submittedName>
        <fullName evidence="2">NAD(P)-dependent alcohol dehydrogenase</fullName>
    </submittedName>
</protein>